<dbReference type="Proteomes" id="UP001501627">
    <property type="component" value="Unassembled WGS sequence"/>
</dbReference>
<dbReference type="RefSeq" id="WP_103044748.1">
    <property type="nucleotide sequence ID" value="NZ_BAABBP010000013.1"/>
</dbReference>
<evidence type="ECO:0000313" key="3">
    <source>
        <dbReference type="EMBL" id="GAA3994289.1"/>
    </source>
</evidence>
<dbReference type="Gene3D" id="3.30.300.90">
    <property type="entry name" value="BolA-like"/>
    <property type="match status" value="1"/>
</dbReference>
<name>A0ABP7R903_9BURK</name>
<proteinExistence type="inferred from homology"/>
<dbReference type="SUPFAM" id="SSF82657">
    <property type="entry name" value="BolA-like"/>
    <property type="match status" value="1"/>
</dbReference>
<gene>
    <name evidence="3" type="ORF">GCM10022279_17340</name>
</gene>
<dbReference type="PIRSF" id="PIRSF003113">
    <property type="entry name" value="BolA"/>
    <property type="match status" value="1"/>
</dbReference>
<sequence>MTADQLQDIIAAGLACTHLQVDGDGHHWYAIVVSAEFEGKRSIQRQQRVYATLGERLHTGEVHALSMQTFTPAEWEQRQQA</sequence>
<comment type="caution">
    <text evidence="3">The sequence shown here is derived from an EMBL/GenBank/DDBJ whole genome shotgun (WGS) entry which is preliminary data.</text>
</comment>
<comment type="similarity">
    <text evidence="1 2">Belongs to the BolA/IbaG family.</text>
</comment>
<protein>
    <submittedName>
        <fullName evidence="3">BolA/IbaG family iron-sulfur metabolism protein</fullName>
    </submittedName>
</protein>
<dbReference type="PANTHER" id="PTHR46229:SF2">
    <property type="entry name" value="BOLA-LIKE PROTEIN 1"/>
    <property type="match status" value="1"/>
</dbReference>
<accession>A0ABP7R903</accession>
<evidence type="ECO:0000256" key="2">
    <source>
        <dbReference type="RuleBase" id="RU003860"/>
    </source>
</evidence>
<evidence type="ECO:0000313" key="4">
    <source>
        <dbReference type="Proteomes" id="UP001501627"/>
    </source>
</evidence>
<dbReference type="EMBL" id="BAABBP010000013">
    <property type="protein sequence ID" value="GAA3994289.1"/>
    <property type="molecule type" value="Genomic_DNA"/>
</dbReference>
<dbReference type="InterPro" id="IPR050961">
    <property type="entry name" value="BolA/IbaG_stress_morph_reg"/>
</dbReference>
<dbReference type="InterPro" id="IPR002634">
    <property type="entry name" value="BolA"/>
</dbReference>
<dbReference type="InterPro" id="IPR036065">
    <property type="entry name" value="BolA-like_sf"/>
</dbReference>
<dbReference type="PANTHER" id="PTHR46229">
    <property type="entry name" value="BOLA TRANSCRIPTION REGULATOR"/>
    <property type="match status" value="1"/>
</dbReference>
<evidence type="ECO:0000256" key="1">
    <source>
        <dbReference type="ARBA" id="ARBA00005578"/>
    </source>
</evidence>
<dbReference type="Pfam" id="PF01722">
    <property type="entry name" value="BolA"/>
    <property type="match status" value="1"/>
</dbReference>
<keyword evidence="4" id="KW-1185">Reference proteome</keyword>
<organism evidence="3 4">
    <name type="scientific">Comamonas faecalis</name>
    <dbReference type="NCBI Taxonomy" id="1387849"/>
    <lineage>
        <taxon>Bacteria</taxon>
        <taxon>Pseudomonadati</taxon>
        <taxon>Pseudomonadota</taxon>
        <taxon>Betaproteobacteria</taxon>
        <taxon>Burkholderiales</taxon>
        <taxon>Comamonadaceae</taxon>
        <taxon>Comamonas</taxon>
    </lineage>
</organism>
<reference evidence="4" key="1">
    <citation type="journal article" date="2019" name="Int. J. Syst. Evol. Microbiol.">
        <title>The Global Catalogue of Microorganisms (GCM) 10K type strain sequencing project: providing services to taxonomists for standard genome sequencing and annotation.</title>
        <authorList>
            <consortium name="The Broad Institute Genomics Platform"/>
            <consortium name="The Broad Institute Genome Sequencing Center for Infectious Disease"/>
            <person name="Wu L."/>
            <person name="Ma J."/>
        </authorList>
    </citation>
    <scope>NUCLEOTIDE SEQUENCE [LARGE SCALE GENOMIC DNA]</scope>
    <source>
        <strain evidence="4">JCM 17561</strain>
    </source>
</reference>